<evidence type="ECO:0000256" key="3">
    <source>
        <dbReference type="ARBA" id="ARBA00022448"/>
    </source>
</evidence>
<comment type="catalytic activity">
    <reaction evidence="14">
        <text>L-aspartyl-L-lysine(out) = L-aspartyl-L-lysine(in)</text>
        <dbReference type="Rhea" id="RHEA:79411"/>
        <dbReference type="ChEBI" id="CHEBI:229953"/>
    </reaction>
</comment>
<evidence type="ECO:0000256" key="21">
    <source>
        <dbReference type="ARBA" id="ARBA00044985"/>
    </source>
</evidence>
<evidence type="ECO:0000256" key="8">
    <source>
        <dbReference type="ARBA" id="ARBA00044876"/>
    </source>
</evidence>
<dbReference type="Proteomes" id="UP000726737">
    <property type="component" value="Unassembled WGS sequence"/>
</dbReference>
<comment type="subunit">
    <text evidence="24">Homodimer. Interacts with lysosomal protein GLMP (via lumenal domain); the interaction starts while both proteins are still in the endoplasmic reticulum and is required for stabilization of MFSD1 in lysosomes but has no direct effect on its targeting to lysosomes or transporter activity.</text>
</comment>
<evidence type="ECO:0000256" key="19">
    <source>
        <dbReference type="ARBA" id="ARBA00044919"/>
    </source>
</evidence>
<evidence type="ECO:0000256" key="2">
    <source>
        <dbReference type="ARBA" id="ARBA00008335"/>
    </source>
</evidence>
<evidence type="ECO:0000313" key="28">
    <source>
        <dbReference type="Proteomes" id="UP000726737"/>
    </source>
</evidence>
<keyword evidence="5 26" id="KW-1133">Transmembrane helix</keyword>
<dbReference type="InterPro" id="IPR036259">
    <property type="entry name" value="MFS_trans_sf"/>
</dbReference>
<accession>A0A9P6U8K1</accession>
<evidence type="ECO:0000256" key="11">
    <source>
        <dbReference type="ARBA" id="ARBA00044884"/>
    </source>
</evidence>
<evidence type="ECO:0000256" key="4">
    <source>
        <dbReference type="ARBA" id="ARBA00022692"/>
    </source>
</evidence>
<comment type="function">
    <text evidence="23">Lysosomal dipeptide uniporter that selectively exports lysine, arginine or histidine-containing dipeptides with a net positive charge from the lysosome lumen into the cytosol. Could play a role in a specific type of protein O-glycosylation indirectly regulating macrophages migration and tissue invasion. Also essential for liver homeostasis.</text>
</comment>
<evidence type="ECO:0000256" key="6">
    <source>
        <dbReference type="ARBA" id="ARBA00023136"/>
    </source>
</evidence>
<evidence type="ECO:0000256" key="15">
    <source>
        <dbReference type="ARBA" id="ARBA00044899"/>
    </source>
</evidence>
<feature type="transmembrane region" description="Helical" evidence="26">
    <location>
        <begin position="507"/>
        <end position="526"/>
    </location>
</feature>
<evidence type="ECO:0000256" key="9">
    <source>
        <dbReference type="ARBA" id="ARBA00044878"/>
    </source>
</evidence>
<comment type="catalytic activity">
    <reaction evidence="12">
        <text>L-lysyl-L-alpha-amino acid(out) = L-lysyl-L-alpha-amino acid(in)</text>
        <dbReference type="Rhea" id="RHEA:79387"/>
        <dbReference type="ChEBI" id="CHEBI:229965"/>
    </reaction>
</comment>
<dbReference type="Gene3D" id="1.20.1250.20">
    <property type="entry name" value="MFS general substrate transporter like domains"/>
    <property type="match status" value="2"/>
</dbReference>
<evidence type="ECO:0000256" key="16">
    <source>
        <dbReference type="ARBA" id="ARBA00044900"/>
    </source>
</evidence>
<evidence type="ECO:0000313" key="27">
    <source>
        <dbReference type="EMBL" id="KAG0264164.1"/>
    </source>
</evidence>
<comment type="catalytic activity">
    <reaction evidence="19">
        <text>L-alanyl-L-lysine(out) = L-alanyl-L-lysine(in)</text>
        <dbReference type="Rhea" id="RHEA:79415"/>
        <dbReference type="ChEBI" id="CHEBI:192470"/>
    </reaction>
</comment>
<evidence type="ECO:0000256" key="23">
    <source>
        <dbReference type="ARBA" id="ARBA00045709"/>
    </source>
</evidence>
<organism evidence="27 28">
    <name type="scientific">Mortierella polycephala</name>
    <dbReference type="NCBI Taxonomy" id="41804"/>
    <lineage>
        <taxon>Eukaryota</taxon>
        <taxon>Fungi</taxon>
        <taxon>Fungi incertae sedis</taxon>
        <taxon>Mucoromycota</taxon>
        <taxon>Mortierellomycotina</taxon>
        <taxon>Mortierellomycetes</taxon>
        <taxon>Mortierellales</taxon>
        <taxon>Mortierellaceae</taxon>
        <taxon>Mortierella</taxon>
    </lineage>
</organism>
<feature type="transmembrane region" description="Helical" evidence="26">
    <location>
        <begin position="82"/>
        <end position="102"/>
    </location>
</feature>
<evidence type="ECO:0000256" key="24">
    <source>
        <dbReference type="ARBA" id="ARBA00046376"/>
    </source>
</evidence>
<evidence type="ECO:0000256" key="13">
    <source>
        <dbReference type="ARBA" id="ARBA00044893"/>
    </source>
</evidence>
<evidence type="ECO:0000256" key="18">
    <source>
        <dbReference type="ARBA" id="ARBA00044912"/>
    </source>
</evidence>
<dbReference type="SUPFAM" id="SSF103473">
    <property type="entry name" value="MFS general substrate transporter"/>
    <property type="match status" value="1"/>
</dbReference>
<keyword evidence="6 26" id="KW-0472">Membrane</keyword>
<keyword evidence="3" id="KW-0813">Transport</keyword>
<feature type="transmembrane region" description="Helical" evidence="26">
    <location>
        <begin position="47"/>
        <end position="70"/>
    </location>
</feature>
<comment type="catalytic activity">
    <reaction evidence="13">
        <text>L-alpha-aminoacyl-L-lysine(out) = L-alpha-aminoacyl-L-lysine(in)</text>
        <dbReference type="Rhea" id="RHEA:79383"/>
        <dbReference type="ChEBI" id="CHEBI:229966"/>
    </reaction>
</comment>
<dbReference type="InterPro" id="IPR052187">
    <property type="entry name" value="MFSD1"/>
</dbReference>
<comment type="caution">
    <text evidence="27">The sequence shown here is derived from an EMBL/GenBank/DDBJ whole genome shotgun (WGS) entry which is preliminary data.</text>
</comment>
<dbReference type="PANTHER" id="PTHR23512">
    <property type="entry name" value="MAJOR FACILITATOR SUPERFAMILY DOMAIN-CONTAINING PROTEIN 1"/>
    <property type="match status" value="1"/>
</dbReference>
<evidence type="ECO:0000256" key="1">
    <source>
        <dbReference type="ARBA" id="ARBA00004155"/>
    </source>
</evidence>
<feature type="transmembrane region" description="Helical" evidence="26">
    <location>
        <begin position="172"/>
        <end position="193"/>
    </location>
</feature>
<reference evidence="27" key="1">
    <citation type="journal article" date="2020" name="Fungal Divers.">
        <title>Resolving the Mortierellaceae phylogeny through synthesis of multi-gene phylogenetics and phylogenomics.</title>
        <authorList>
            <person name="Vandepol N."/>
            <person name="Liber J."/>
            <person name="Desiro A."/>
            <person name="Na H."/>
            <person name="Kennedy M."/>
            <person name="Barry K."/>
            <person name="Grigoriev I.V."/>
            <person name="Miller A.N."/>
            <person name="O'Donnell K."/>
            <person name="Stajich J.E."/>
            <person name="Bonito G."/>
        </authorList>
    </citation>
    <scope>NUCLEOTIDE SEQUENCE</scope>
    <source>
        <strain evidence="27">KOD948</strain>
    </source>
</reference>
<dbReference type="PANTHER" id="PTHR23512:SF3">
    <property type="entry name" value="MAJOR FACILITATOR SUPERFAMILY DOMAIN-CONTAINING PROTEIN 1"/>
    <property type="match status" value="1"/>
</dbReference>
<feature type="region of interest" description="Disordered" evidence="25">
    <location>
        <begin position="229"/>
        <end position="251"/>
    </location>
</feature>
<dbReference type="InterPro" id="IPR011701">
    <property type="entry name" value="MFS"/>
</dbReference>
<comment type="catalytic activity">
    <reaction evidence="9">
        <text>L-histidyl-glycine(out) = L-histidyl-glycine(in)</text>
        <dbReference type="Rhea" id="RHEA:79395"/>
        <dbReference type="ChEBI" id="CHEBI:229957"/>
    </reaction>
</comment>
<comment type="catalytic activity">
    <reaction evidence="11">
        <text>L-alpha-aminoacyl-L-histidine(out) = L-alpha-aminoacyl-L-histidine(in)</text>
        <dbReference type="Rhea" id="RHEA:79375"/>
        <dbReference type="ChEBI" id="CHEBI:229967"/>
    </reaction>
</comment>
<comment type="catalytic activity">
    <reaction evidence="18">
        <text>L-histidyl-L-alpha-amino acid(out) = L-histidyl-L-alpha-amino acid(in)</text>
        <dbReference type="Rhea" id="RHEA:79379"/>
        <dbReference type="ChEBI" id="CHEBI:229964"/>
    </reaction>
</comment>
<feature type="transmembrane region" description="Helical" evidence="26">
    <location>
        <begin position="7"/>
        <end position="27"/>
    </location>
</feature>
<evidence type="ECO:0000256" key="10">
    <source>
        <dbReference type="ARBA" id="ARBA00044881"/>
    </source>
</evidence>
<evidence type="ECO:0000256" key="25">
    <source>
        <dbReference type="SAM" id="MobiDB-lite"/>
    </source>
</evidence>
<evidence type="ECO:0000256" key="26">
    <source>
        <dbReference type="SAM" id="Phobius"/>
    </source>
</evidence>
<name>A0A9P6U8K1_9FUNG</name>
<comment type="catalytic activity">
    <reaction evidence="10">
        <text>L-alpha-aminoacyl-L-arginine(out) = L-alpha-aminoacyl-L-arginine(in)</text>
        <dbReference type="Rhea" id="RHEA:79367"/>
        <dbReference type="ChEBI" id="CHEBI:229968"/>
    </reaction>
</comment>
<comment type="catalytic activity">
    <reaction evidence="17">
        <text>L-arginyl-glycine(out) = L-arginyl-glycine(in)</text>
        <dbReference type="Rhea" id="RHEA:79391"/>
        <dbReference type="ChEBI" id="CHEBI:229955"/>
    </reaction>
</comment>
<keyword evidence="28" id="KW-1185">Reference proteome</keyword>
<feature type="transmembrane region" description="Helical" evidence="26">
    <location>
        <begin position="139"/>
        <end position="160"/>
    </location>
</feature>
<keyword evidence="7" id="KW-0458">Lysosome</keyword>
<dbReference type="AlphaFoldDB" id="A0A9P6U8K1"/>
<protein>
    <recommendedName>
        <fullName evidence="21">Lysosomal dipeptide transporter MFSD1</fullName>
    </recommendedName>
    <alternativeName>
        <fullName evidence="22">Major facilitator superfamily domain-containing protein 1</fullName>
    </alternativeName>
</protein>
<comment type="catalytic activity">
    <reaction evidence="20">
        <text>L-lysyl-glycine(out) = L-lysyl-glycine(in)</text>
        <dbReference type="Rhea" id="RHEA:79407"/>
        <dbReference type="ChEBI" id="CHEBI:191202"/>
    </reaction>
</comment>
<feature type="transmembrane region" description="Helical" evidence="26">
    <location>
        <begin position="352"/>
        <end position="371"/>
    </location>
</feature>
<dbReference type="OrthoDB" id="424834at2759"/>
<comment type="catalytic activity">
    <reaction evidence="16">
        <text>L-lysyl-L-lysine(out) = L-lysyl-L-lysine(in)</text>
        <dbReference type="Rhea" id="RHEA:79403"/>
        <dbReference type="ChEBI" id="CHEBI:229956"/>
    </reaction>
</comment>
<evidence type="ECO:0000256" key="14">
    <source>
        <dbReference type="ARBA" id="ARBA00044898"/>
    </source>
</evidence>
<dbReference type="Pfam" id="PF07690">
    <property type="entry name" value="MFS_1"/>
    <property type="match status" value="2"/>
</dbReference>
<comment type="similarity">
    <text evidence="2">Belongs to the major facilitator superfamily.</text>
</comment>
<evidence type="ECO:0000256" key="7">
    <source>
        <dbReference type="ARBA" id="ARBA00023228"/>
    </source>
</evidence>
<evidence type="ECO:0000256" key="20">
    <source>
        <dbReference type="ARBA" id="ARBA00044924"/>
    </source>
</evidence>
<dbReference type="GO" id="GO:0022857">
    <property type="term" value="F:transmembrane transporter activity"/>
    <property type="evidence" value="ECO:0007669"/>
    <property type="project" value="InterPro"/>
</dbReference>
<evidence type="ECO:0000256" key="22">
    <source>
        <dbReference type="ARBA" id="ARBA00045018"/>
    </source>
</evidence>
<gene>
    <name evidence="27" type="ORF">BG011_007318</name>
</gene>
<proteinExistence type="inferred from homology"/>
<evidence type="ECO:0000256" key="5">
    <source>
        <dbReference type="ARBA" id="ARBA00022989"/>
    </source>
</evidence>
<comment type="catalytic activity">
    <reaction evidence="8">
        <text>L-lysyl-L-alanine(out) = L-lysyl-L-alanine(in)</text>
        <dbReference type="Rhea" id="RHEA:79399"/>
        <dbReference type="ChEBI" id="CHEBI:229954"/>
    </reaction>
</comment>
<keyword evidence="4 26" id="KW-0812">Transmembrane</keyword>
<dbReference type="EMBL" id="JAAAJA010000056">
    <property type="protein sequence ID" value="KAG0264164.1"/>
    <property type="molecule type" value="Genomic_DNA"/>
</dbReference>
<comment type="catalytic activity">
    <reaction evidence="15">
        <text>L-arginyl-L-alpha-amino acid(out) = L-arginyl-L-alpha-amino acid(in)</text>
        <dbReference type="Rhea" id="RHEA:79371"/>
        <dbReference type="ChEBI" id="CHEBI:84315"/>
    </reaction>
</comment>
<feature type="transmembrane region" description="Helical" evidence="26">
    <location>
        <begin position="448"/>
        <end position="470"/>
    </location>
</feature>
<evidence type="ECO:0000256" key="12">
    <source>
        <dbReference type="ARBA" id="ARBA00044891"/>
    </source>
</evidence>
<feature type="transmembrane region" description="Helical" evidence="26">
    <location>
        <begin position="477"/>
        <end position="501"/>
    </location>
</feature>
<evidence type="ECO:0000256" key="17">
    <source>
        <dbReference type="ARBA" id="ARBA00044903"/>
    </source>
</evidence>
<sequence length="547" mass="60547">MPQPSDKFRWLMLATGSLIMFGNYYAFDNPASLNQPLQEYMGMSDETYAYFLNILYTSYSLPNIVLPWLGGYASDKFGLRRLLLFTSATVALGHFVVCLGLERRSVPAMILGRVLFGAGESLAVAQSSLTVKYFRGKELAMALGINLCVGRLGSVLNDIVTPYIWSKSSVPTAFWGGFVSCVMSFMVACLLVWMDSHFESTTAAGFSRLPVHPGESRFSLDTLRSATNRDVLESESGSGSGFDRYDPPSSAKLQKSFPEEEIDLEVFHDTERTITTNEESSVVAQAQQRIDGANGMDRMHPQSTDMEHYELHSADVDREDIEPMVSRNQRKSSDSPFAQCLDLLLLVRDYSWSFWVLIFMTFLLIGVQVPFNSIHAGFLQMRWYHDDPKKAAQIMTVPDILSAVLVLPVGYFVDHYGQKSWLFLLCALIISLSHCVLAVAPISSPVPALMALGVASAIGAIFNSVIPALVRRDQIATAYGILSSSMNAAFSLFPLIVARLLVIDPSYTYAELFFSACGAMGFIMAIKLRSLDRHGDLDRKEIGNVDS</sequence>
<feature type="transmembrane region" description="Helical" evidence="26">
    <location>
        <begin position="391"/>
        <end position="413"/>
    </location>
</feature>
<feature type="transmembrane region" description="Helical" evidence="26">
    <location>
        <begin position="420"/>
        <end position="442"/>
    </location>
</feature>
<comment type="subcellular location">
    <subcellularLocation>
        <location evidence="1">Lysosome membrane</location>
        <topology evidence="1">Multi-pass membrane protein</topology>
    </subcellularLocation>
</comment>